<dbReference type="PANTHER" id="PTHR32251">
    <property type="entry name" value="3-OXO-5-ALPHA-STEROID 4-DEHYDROGENASE"/>
    <property type="match status" value="1"/>
</dbReference>
<dbReference type="Gene3D" id="1.20.120.1630">
    <property type="match status" value="1"/>
</dbReference>
<dbReference type="PANTHER" id="PTHR32251:SF17">
    <property type="entry name" value="STEROID 5-ALPHA REDUCTASE C-TERMINAL DOMAIN-CONTAINING PROTEIN"/>
    <property type="match status" value="1"/>
</dbReference>
<dbReference type="InterPro" id="IPR010721">
    <property type="entry name" value="UstE-like"/>
</dbReference>
<feature type="transmembrane region" description="Helical" evidence="1">
    <location>
        <begin position="201"/>
        <end position="221"/>
    </location>
</feature>
<protein>
    <submittedName>
        <fullName evidence="2">DUF1295 domain-containing protein</fullName>
    </submittedName>
</protein>
<organism evidence="2 3">
    <name type="scientific">Candidatus Xianfuyuplasma coldseepsis</name>
    <dbReference type="NCBI Taxonomy" id="2782163"/>
    <lineage>
        <taxon>Bacteria</taxon>
        <taxon>Bacillati</taxon>
        <taxon>Mycoplasmatota</taxon>
        <taxon>Mollicutes</taxon>
        <taxon>Candidatus Izemoplasmatales</taxon>
        <taxon>Candidatus Izemoplasmataceae</taxon>
        <taxon>Candidatus Xianfuyuplasma</taxon>
    </lineage>
</organism>
<evidence type="ECO:0000256" key="1">
    <source>
        <dbReference type="SAM" id="Phobius"/>
    </source>
</evidence>
<dbReference type="PROSITE" id="PS50244">
    <property type="entry name" value="S5A_REDUCTASE"/>
    <property type="match status" value="1"/>
</dbReference>
<reference evidence="2 3" key="1">
    <citation type="submission" date="2020-02" db="EMBL/GenBank/DDBJ databases">
        <authorList>
            <person name="Zheng R.K."/>
            <person name="Sun C.M."/>
        </authorList>
    </citation>
    <scope>NUCLEOTIDE SEQUENCE [LARGE SCALE GENOMIC DNA]</scope>
    <source>
        <strain evidence="3">zrk13</strain>
    </source>
</reference>
<feature type="transmembrane region" description="Helical" evidence="1">
    <location>
        <begin position="29"/>
        <end position="47"/>
    </location>
</feature>
<dbReference type="RefSeq" id="WP_258877121.1">
    <property type="nucleotide sequence ID" value="NZ_CP048914.1"/>
</dbReference>
<accession>A0A7L7KSE0</accession>
<feature type="transmembrane region" description="Helical" evidence="1">
    <location>
        <begin position="127"/>
        <end position="146"/>
    </location>
</feature>
<dbReference type="KEGG" id="xcl:G4Z02_06035"/>
<sequence length="247" mass="28869">MLIAAGIIFTYFLIFFIVATIIKNNSIVDIGWGLGYVVTVWILYAIYQPQSWLVLVLNIMVSLWGLRLFYYILKRNVFQEEDFRYKNWRKAWGKYVIPRAFVQVFMLQGFFMYVIGSSAFYANVNDVTWNPLSIIGMGVFLLGYLYEVVGDAQLKAHIKHHKGTLMTTGLWKYTRHPNYFGESVLWFGIFMTAWLSGVPWFFVIGPLTITLILYFISTPLLEERMQKKDGWQAYVATTNKFFPGMRD</sequence>
<keyword evidence="1" id="KW-0472">Membrane</keyword>
<keyword evidence="1" id="KW-1133">Transmembrane helix</keyword>
<feature type="transmembrane region" description="Helical" evidence="1">
    <location>
        <begin position="179"/>
        <end position="195"/>
    </location>
</feature>
<dbReference type="Proteomes" id="UP000514720">
    <property type="component" value="Chromosome"/>
</dbReference>
<proteinExistence type="predicted"/>
<keyword evidence="1" id="KW-0812">Transmembrane</keyword>
<gene>
    <name evidence="2" type="ORF">G4Z02_06035</name>
</gene>
<dbReference type="EMBL" id="CP048914">
    <property type="protein sequence ID" value="QMS85329.1"/>
    <property type="molecule type" value="Genomic_DNA"/>
</dbReference>
<dbReference type="GO" id="GO:0016020">
    <property type="term" value="C:membrane"/>
    <property type="evidence" value="ECO:0007669"/>
    <property type="project" value="TreeGrafter"/>
</dbReference>
<dbReference type="Pfam" id="PF06966">
    <property type="entry name" value="DUF1295"/>
    <property type="match status" value="1"/>
</dbReference>
<evidence type="ECO:0000313" key="2">
    <source>
        <dbReference type="EMBL" id="QMS85329.1"/>
    </source>
</evidence>
<feature type="transmembrane region" description="Helical" evidence="1">
    <location>
        <begin position="94"/>
        <end position="115"/>
    </location>
</feature>
<evidence type="ECO:0000313" key="3">
    <source>
        <dbReference type="Proteomes" id="UP000514720"/>
    </source>
</evidence>
<feature type="transmembrane region" description="Helical" evidence="1">
    <location>
        <begin position="6"/>
        <end position="22"/>
    </location>
</feature>
<feature type="transmembrane region" description="Helical" evidence="1">
    <location>
        <begin position="53"/>
        <end position="73"/>
    </location>
</feature>
<keyword evidence="3" id="KW-1185">Reference proteome</keyword>
<dbReference type="AlphaFoldDB" id="A0A7L7KSE0"/>
<name>A0A7L7KSE0_9MOLU</name>